<dbReference type="Proteomes" id="UP000017836">
    <property type="component" value="Unassembled WGS sequence"/>
</dbReference>
<sequence>MDWEGQKLSEHLMQIMLVMFAVVAFSTGYMMDSFRNMLLIYAGGTVLTMLITVPDWPFFNHHPLNWLASKEADLNPKPKIQPPTLKRKTSKTSIK</sequence>
<dbReference type="PANTHER" id="PTHR13202:SF0">
    <property type="entry name" value="SIGNAL PEPTIDASE COMPLEX SUBUNIT 1"/>
    <property type="match status" value="1"/>
</dbReference>
<reference evidence="12" key="1">
    <citation type="journal article" date="2013" name="Science">
        <title>The Amborella genome and the evolution of flowering plants.</title>
        <authorList>
            <consortium name="Amborella Genome Project"/>
        </authorList>
    </citation>
    <scope>NUCLEOTIDE SEQUENCE [LARGE SCALE GENOMIC DNA]</scope>
</reference>
<dbReference type="GO" id="GO:0005787">
    <property type="term" value="C:signal peptidase complex"/>
    <property type="evidence" value="ECO:0000318"/>
    <property type="project" value="GO_Central"/>
</dbReference>
<comment type="function">
    <text evidence="8">Component of the signal peptidase complex (SPC) which catalyzes the cleavage of N-terminal signal sequences from nascent proteins as they are translocated into the lumen of the endoplasmic reticulum. Dispensable for SPC enzymatic activity.</text>
</comment>
<evidence type="ECO:0000256" key="1">
    <source>
        <dbReference type="ARBA" id="ARBA00004477"/>
    </source>
</evidence>
<dbReference type="OMA" id="IHLTLWT"/>
<evidence type="ECO:0000256" key="10">
    <source>
        <dbReference type="SAM" id="Phobius"/>
    </source>
</evidence>
<feature type="compositionally biased region" description="Basic residues" evidence="9">
    <location>
        <begin position="85"/>
        <end position="95"/>
    </location>
</feature>
<dbReference type="KEGG" id="atr:18438165"/>
<evidence type="ECO:0000256" key="5">
    <source>
        <dbReference type="ARBA" id="ARBA00022824"/>
    </source>
</evidence>
<feature type="region of interest" description="Disordered" evidence="9">
    <location>
        <begin position="74"/>
        <end position="95"/>
    </location>
</feature>
<feature type="transmembrane region" description="Helical" evidence="10">
    <location>
        <begin position="38"/>
        <end position="59"/>
    </location>
</feature>
<evidence type="ECO:0000256" key="6">
    <source>
        <dbReference type="ARBA" id="ARBA00022989"/>
    </source>
</evidence>
<evidence type="ECO:0000256" key="9">
    <source>
        <dbReference type="SAM" id="MobiDB-lite"/>
    </source>
</evidence>
<dbReference type="Gramene" id="ERN09998">
    <property type="protein sequence ID" value="ERN09998"/>
    <property type="gene ID" value="AMTR_s00013p00227820"/>
</dbReference>
<dbReference type="Pfam" id="PF06645">
    <property type="entry name" value="SPC12"/>
    <property type="match status" value="1"/>
</dbReference>
<feature type="transmembrane region" description="Helical" evidence="10">
    <location>
        <begin position="12"/>
        <end position="31"/>
    </location>
</feature>
<dbReference type="STRING" id="13333.W1PPK2"/>
<name>W1PPK2_AMBTC</name>
<evidence type="ECO:0000313" key="12">
    <source>
        <dbReference type="Proteomes" id="UP000017836"/>
    </source>
</evidence>
<keyword evidence="5" id="KW-0256">Endoplasmic reticulum</keyword>
<keyword evidence="4 10" id="KW-0812">Transmembrane</keyword>
<comment type="subcellular location">
    <subcellularLocation>
        <location evidence="1">Endoplasmic reticulum membrane</location>
        <topology evidence="1">Multi-pass membrane protein</topology>
    </subcellularLocation>
</comment>
<evidence type="ECO:0000313" key="11">
    <source>
        <dbReference type="EMBL" id="ERN09998.1"/>
    </source>
</evidence>
<evidence type="ECO:0000256" key="8">
    <source>
        <dbReference type="ARBA" id="ARBA00045204"/>
    </source>
</evidence>
<dbReference type="HOGENOM" id="CLU_134505_0_1_1"/>
<comment type="similarity">
    <text evidence="2">Belongs to the SPCS1 family.</text>
</comment>
<evidence type="ECO:0000256" key="4">
    <source>
        <dbReference type="ARBA" id="ARBA00022692"/>
    </source>
</evidence>
<proteinExistence type="inferred from homology"/>
<dbReference type="AlphaFoldDB" id="W1PPK2"/>
<evidence type="ECO:0000256" key="7">
    <source>
        <dbReference type="ARBA" id="ARBA00023136"/>
    </source>
</evidence>
<dbReference type="eggNOG" id="KOG4112">
    <property type="taxonomic scope" value="Eukaryota"/>
</dbReference>
<dbReference type="OrthoDB" id="263893at2759"/>
<evidence type="ECO:0000256" key="3">
    <source>
        <dbReference type="ARBA" id="ARBA00017059"/>
    </source>
</evidence>
<dbReference type="EMBL" id="KI392979">
    <property type="protein sequence ID" value="ERN09998.1"/>
    <property type="molecule type" value="Genomic_DNA"/>
</dbReference>
<evidence type="ECO:0000256" key="2">
    <source>
        <dbReference type="ARBA" id="ARBA00005245"/>
    </source>
</evidence>
<keyword evidence="7 10" id="KW-0472">Membrane</keyword>
<organism evidence="11 12">
    <name type="scientific">Amborella trichopoda</name>
    <dbReference type="NCBI Taxonomy" id="13333"/>
    <lineage>
        <taxon>Eukaryota</taxon>
        <taxon>Viridiplantae</taxon>
        <taxon>Streptophyta</taxon>
        <taxon>Embryophyta</taxon>
        <taxon>Tracheophyta</taxon>
        <taxon>Spermatophyta</taxon>
        <taxon>Magnoliopsida</taxon>
        <taxon>Amborellales</taxon>
        <taxon>Amborellaceae</taxon>
        <taxon>Amborella</taxon>
    </lineage>
</organism>
<dbReference type="PANTHER" id="PTHR13202">
    <property type="entry name" value="MICROSOMAL SIGNAL PEPTIDASE 12 KDA SUBUNIT"/>
    <property type="match status" value="1"/>
</dbReference>
<gene>
    <name evidence="11" type="ORF">AMTR_s00013p00227820</name>
</gene>
<dbReference type="InterPro" id="IPR009542">
    <property type="entry name" value="Spc1/SPCS1"/>
</dbReference>
<keyword evidence="6 10" id="KW-1133">Transmembrane helix</keyword>
<dbReference type="GO" id="GO:0006465">
    <property type="term" value="P:signal peptide processing"/>
    <property type="evidence" value="ECO:0000318"/>
    <property type="project" value="GO_Central"/>
</dbReference>
<protein>
    <recommendedName>
        <fullName evidence="3">Signal peptidase complex subunit 1</fullName>
    </recommendedName>
</protein>
<keyword evidence="12" id="KW-1185">Reference proteome</keyword>
<dbReference type="GO" id="GO:0045047">
    <property type="term" value="P:protein targeting to ER"/>
    <property type="evidence" value="ECO:0000318"/>
    <property type="project" value="GO_Central"/>
</dbReference>
<accession>W1PPK2</accession>